<protein>
    <submittedName>
        <fullName evidence="2">Uncharacterized protein</fullName>
    </submittedName>
</protein>
<dbReference type="Proteomes" id="UP000298787">
    <property type="component" value="Chromosome 6"/>
</dbReference>
<feature type="compositionally biased region" description="Acidic residues" evidence="1">
    <location>
        <begin position="24"/>
        <end position="33"/>
    </location>
</feature>
<sequence>MGVLQGKHKRRPSTRANPAPEEPIFSDDEEDEILPVYWFRDPSRDQVPPLQSQAQCGPEISTQQEGHGLMFSFDPPDHLVESPPNVQRVDLPEDDHTPVRPDYTVDVPLVPDDHPTDVVQLATGVAAPAESVRLTGSDCPNIQSDDVPDTTTDTETVRFFCGVDLLPIDVRDINASRDKEPAVTERRRAFRWREGSTESDVQPDLKLTKRTFVLDQS</sequence>
<dbReference type="EMBL" id="CM014083">
    <property type="protein sequence ID" value="TKS71950.1"/>
    <property type="molecule type" value="Genomic_DNA"/>
</dbReference>
<dbReference type="AlphaFoldDB" id="A0A4U5UD63"/>
<gene>
    <name evidence="2" type="ORF">D9C73_006023</name>
</gene>
<feature type="compositionally biased region" description="Polar residues" evidence="1">
    <location>
        <begin position="49"/>
        <end position="65"/>
    </location>
</feature>
<evidence type="ECO:0000256" key="1">
    <source>
        <dbReference type="SAM" id="MobiDB-lite"/>
    </source>
</evidence>
<reference evidence="2 3" key="1">
    <citation type="submission" date="2019-01" db="EMBL/GenBank/DDBJ databases">
        <title>Genome Assembly of Collichthys lucidus.</title>
        <authorList>
            <person name="Cai M."/>
            <person name="Xiao S."/>
        </authorList>
    </citation>
    <scope>NUCLEOTIDE SEQUENCE [LARGE SCALE GENOMIC DNA]</scope>
    <source>
        <strain evidence="2">JT15FE1705JMU</strain>
        <tissue evidence="2">Muscle</tissue>
    </source>
</reference>
<feature type="compositionally biased region" description="Basic residues" evidence="1">
    <location>
        <begin position="1"/>
        <end position="13"/>
    </location>
</feature>
<name>A0A4U5UD63_COLLU</name>
<feature type="region of interest" description="Disordered" evidence="1">
    <location>
        <begin position="1"/>
        <end position="71"/>
    </location>
</feature>
<accession>A0A4U5UD63</accession>
<evidence type="ECO:0000313" key="3">
    <source>
        <dbReference type="Proteomes" id="UP000298787"/>
    </source>
</evidence>
<evidence type="ECO:0000313" key="2">
    <source>
        <dbReference type="EMBL" id="TKS71950.1"/>
    </source>
</evidence>
<organism evidence="2 3">
    <name type="scientific">Collichthys lucidus</name>
    <name type="common">Big head croaker</name>
    <name type="synonym">Sciaena lucida</name>
    <dbReference type="NCBI Taxonomy" id="240159"/>
    <lineage>
        <taxon>Eukaryota</taxon>
        <taxon>Metazoa</taxon>
        <taxon>Chordata</taxon>
        <taxon>Craniata</taxon>
        <taxon>Vertebrata</taxon>
        <taxon>Euteleostomi</taxon>
        <taxon>Actinopterygii</taxon>
        <taxon>Neopterygii</taxon>
        <taxon>Teleostei</taxon>
        <taxon>Neoteleostei</taxon>
        <taxon>Acanthomorphata</taxon>
        <taxon>Eupercaria</taxon>
        <taxon>Sciaenidae</taxon>
        <taxon>Collichthys</taxon>
    </lineage>
</organism>
<keyword evidence="3" id="KW-1185">Reference proteome</keyword>
<proteinExistence type="predicted"/>